<name>E9H0X3_DAPPU</name>
<sequence length="320" mass="35586">MEEQRKKREEVLKMKEERRRQKLATMAGKDEFSAVPTQPGNSGAANPSTTTVSPTSRLPEANKPPNTNVHHSPFSRLDGGSSLPQTGSSTVKENSVSPTLRKTVLVKPTPTVQTSVRTIPQAAVGVNRRYKIIIVKNKSGKILEKRRVPIDEPSSGNNHDNNPLGHMTHPPPSSLLQTPARISETVTIENLNMNATEDYVWKLCQMFGPVQEVYPKLQEVFIKQKAAPKAKLQWHFATKILEKHPFPVSIGKTTHVGRDFTLFPLSLNVLVCIHEGAVPPIAYRLVDSTFQRMDGALVDGCLAEFSSLKDFKHCKRSRTE</sequence>
<reference evidence="2 3" key="1">
    <citation type="journal article" date="2011" name="Science">
        <title>The ecoresponsive genome of Daphnia pulex.</title>
        <authorList>
            <person name="Colbourne J.K."/>
            <person name="Pfrender M.E."/>
            <person name="Gilbert D."/>
            <person name="Thomas W.K."/>
            <person name="Tucker A."/>
            <person name="Oakley T.H."/>
            <person name="Tokishita S."/>
            <person name="Aerts A."/>
            <person name="Arnold G.J."/>
            <person name="Basu M.K."/>
            <person name="Bauer D.J."/>
            <person name="Caceres C.E."/>
            <person name="Carmel L."/>
            <person name="Casola C."/>
            <person name="Choi J.H."/>
            <person name="Detter J.C."/>
            <person name="Dong Q."/>
            <person name="Dusheyko S."/>
            <person name="Eads B.D."/>
            <person name="Frohlich T."/>
            <person name="Geiler-Samerotte K.A."/>
            <person name="Gerlach D."/>
            <person name="Hatcher P."/>
            <person name="Jogdeo S."/>
            <person name="Krijgsveld J."/>
            <person name="Kriventseva E.V."/>
            <person name="Kultz D."/>
            <person name="Laforsch C."/>
            <person name="Lindquist E."/>
            <person name="Lopez J."/>
            <person name="Manak J.R."/>
            <person name="Muller J."/>
            <person name="Pangilinan J."/>
            <person name="Patwardhan R.P."/>
            <person name="Pitluck S."/>
            <person name="Pritham E.J."/>
            <person name="Rechtsteiner A."/>
            <person name="Rho M."/>
            <person name="Rogozin I.B."/>
            <person name="Sakarya O."/>
            <person name="Salamov A."/>
            <person name="Schaack S."/>
            <person name="Shapiro H."/>
            <person name="Shiga Y."/>
            <person name="Skalitzky C."/>
            <person name="Smith Z."/>
            <person name="Souvorov A."/>
            <person name="Sung W."/>
            <person name="Tang Z."/>
            <person name="Tsuchiya D."/>
            <person name="Tu H."/>
            <person name="Vos H."/>
            <person name="Wang M."/>
            <person name="Wolf Y.I."/>
            <person name="Yamagata H."/>
            <person name="Yamada T."/>
            <person name="Ye Y."/>
            <person name="Shaw J.R."/>
            <person name="Andrews J."/>
            <person name="Crease T.J."/>
            <person name="Tang H."/>
            <person name="Lucas S.M."/>
            <person name="Robertson H.M."/>
            <person name="Bork P."/>
            <person name="Koonin E.V."/>
            <person name="Zdobnov E.M."/>
            <person name="Grigoriev I.V."/>
            <person name="Lynch M."/>
            <person name="Boore J.L."/>
        </authorList>
    </citation>
    <scope>NUCLEOTIDE SEQUENCE [LARGE SCALE GENOMIC DNA]</scope>
</reference>
<protein>
    <submittedName>
        <fullName evidence="2">Uncharacterized protein</fullName>
    </submittedName>
</protein>
<proteinExistence type="predicted"/>
<accession>E9H0X3</accession>
<dbReference type="InParanoid" id="E9H0X3"/>
<dbReference type="InterPro" id="IPR035979">
    <property type="entry name" value="RBD_domain_sf"/>
</dbReference>
<feature type="compositionally biased region" description="Basic and acidic residues" evidence="1">
    <location>
        <begin position="1"/>
        <end position="19"/>
    </location>
</feature>
<feature type="compositionally biased region" description="Polar residues" evidence="1">
    <location>
        <begin position="82"/>
        <end position="97"/>
    </location>
</feature>
<feature type="region of interest" description="Disordered" evidence="1">
    <location>
        <begin position="1"/>
        <end position="97"/>
    </location>
</feature>
<dbReference type="AlphaFoldDB" id="E9H0X3"/>
<dbReference type="HOGENOM" id="CLU_869489_0_0_1"/>
<dbReference type="KEGG" id="dpx:DAPPUDRAFT_251681"/>
<evidence type="ECO:0000313" key="3">
    <source>
        <dbReference type="Proteomes" id="UP000000305"/>
    </source>
</evidence>
<dbReference type="GO" id="GO:0003676">
    <property type="term" value="F:nucleic acid binding"/>
    <property type="evidence" value="ECO:0007669"/>
    <property type="project" value="InterPro"/>
</dbReference>
<dbReference type="EMBL" id="GL732582">
    <property type="protein sequence ID" value="EFX74628.1"/>
    <property type="molecule type" value="Genomic_DNA"/>
</dbReference>
<evidence type="ECO:0000256" key="1">
    <source>
        <dbReference type="SAM" id="MobiDB-lite"/>
    </source>
</evidence>
<feature type="compositionally biased region" description="Polar residues" evidence="1">
    <location>
        <begin position="35"/>
        <end position="56"/>
    </location>
</feature>
<organism evidence="2 3">
    <name type="scientific">Daphnia pulex</name>
    <name type="common">Water flea</name>
    <dbReference type="NCBI Taxonomy" id="6669"/>
    <lineage>
        <taxon>Eukaryota</taxon>
        <taxon>Metazoa</taxon>
        <taxon>Ecdysozoa</taxon>
        <taxon>Arthropoda</taxon>
        <taxon>Crustacea</taxon>
        <taxon>Branchiopoda</taxon>
        <taxon>Diplostraca</taxon>
        <taxon>Cladocera</taxon>
        <taxon>Anomopoda</taxon>
        <taxon>Daphniidae</taxon>
        <taxon>Daphnia</taxon>
    </lineage>
</organism>
<feature type="region of interest" description="Disordered" evidence="1">
    <location>
        <begin position="146"/>
        <end position="175"/>
    </location>
</feature>
<keyword evidence="3" id="KW-1185">Reference proteome</keyword>
<dbReference type="Proteomes" id="UP000000305">
    <property type="component" value="Unassembled WGS sequence"/>
</dbReference>
<gene>
    <name evidence="2" type="ORF">DAPPUDRAFT_251681</name>
</gene>
<evidence type="ECO:0000313" key="2">
    <source>
        <dbReference type="EMBL" id="EFX74628.1"/>
    </source>
</evidence>
<dbReference type="SUPFAM" id="SSF54928">
    <property type="entry name" value="RNA-binding domain, RBD"/>
    <property type="match status" value="1"/>
</dbReference>